<dbReference type="OrthoDB" id="7255009at2"/>
<dbReference type="PANTHER" id="PTHR44252">
    <property type="entry name" value="D-ERYTHRULOSE REDUCTASE"/>
    <property type="match status" value="1"/>
</dbReference>
<dbReference type="PANTHER" id="PTHR44252:SF3">
    <property type="entry name" value="D-ERYTHRULOSE REDUCTASE-RELATED"/>
    <property type="match status" value="1"/>
</dbReference>
<dbReference type="GO" id="GO:0050038">
    <property type="term" value="F:L-xylulose reductase (NADPH) activity"/>
    <property type="evidence" value="ECO:0007669"/>
    <property type="project" value="TreeGrafter"/>
</dbReference>
<dbReference type="PRINTS" id="PR00080">
    <property type="entry name" value="SDRFAMILY"/>
</dbReference>
<proteinExistence type="inferred from homology"/>
<dbReference type="SMART" id="SM00822">
    <property type="entry name" value="PKS_KR"/>
    <property type="match status" value="1"/>
</dbReference>
<protein>
    <submittedName>
        <fullName evidence="5">Short-chain dehydrogenase</fullName>
    </submittedName>
</protein>
<dbReference type="Proteomes" id="UP000251205">
    <property type="component" value="Unassembled WGS sequence"/>
</dbReference>
<dbReference type="PRINTS" id="PR00081">
    <property type="entry name" value="GDHRDH"/>
</dbReference>
<dbReference type="Pfam" id="PF13561">
    <property type="entry name" value="adh_short_C2"/>
    <property type="match status" value="1"/>
</dbReference>
<evidence type="ECO:0000313" key="5">
    <source>
        <dbReference type="EMBL" id="RAX38236.1"/>
    </source>
</evidence>
<dbReference type="InterPro" id="IPR051737">
    <property type="entry name" value="L-xylulose/Carbonyl_redctase"/>
</dbReference>
<evidence type="ECO:0000313" key="6">
    <source>
        <dbReference type="Proteomes" id="UP000251205"/>
    </source>
</evidence>
<name>A0A329Y3G5_RHITR</name>
<dbReference type="RefSeq" id="WP_112344730.1">
    <property type="nucleotide sequence ID" value="NZ_QMKK01000054.1"/>
</dbReference>
<evidence type="ECO:0000259" key="4">
    <source>
        <dbReference type="SMART" id="SM00822"/>
    </source>
</evidence>
<dbReference type="EMBL" id="QMKK01000054">
    <property type="protein sequence ID" value="RAX38236.1"/>
    <property type="molecule type" value="Genomic_DNA"/>
</dbReference>
<dbReference type="InterPro" id="IPR002347">
    <property type="entry name" value="SDR_fam"/>
</dbReference>
<dbReference type="GO" id="GO:0005997">
    <property type="term" value="P:xylulose metabolic process"/>
    <property type="evidence" value="ECO:0007669"/>
    <property type="project" value="TreeGrafter"/>
</dbReference>
<evidence type="ECO:0000256" key="3">
    <source>
        <dbReference type="ARBA" id="ARBA00022857"/>
    </source>
</evidence>
<dbReference type="GO" id="GO:0006006">
    <property type="term" value="P:glucose metabolic process"/>
    <property type="evidence" value="ECO:0007669"/>
    <property type="project" value="TreeGrafter"/>
</dbReference>
<comment type="similarity">
    <text evidence="1">Belongs to the short-chain dehydrogenases/reductases (SDR) family.</text>
</comment>
<gene>
    <name evidence="5" type="ORF">DQ393_26850</name>
</gene>
<dbReference type="Gene3D" id="3.40.50.720">
    <property type="entry name" value="NAD(P)-binding Rossmann-like Domain"/>
    <property type="match status" value="1"/>
</dbReference>
<evidence type="ECO:0000256" key="1">
    <source>
        <dbReference type="ARBA" id="ARBA00006484"/>
    </source>
</evidence>
<sequence>MNFDGKRVIVTGAGKGIGRVTAEILAKRGARVVALTRSAADVASLRDELDCEAIQIDLADAEKTREAALAALPADYLINCAGTTELQSFLDTTVEAFDHLFAVNTRAPMIVAQEFARSLIERGLSGAIVNVSSVAAFVGIPDHAAYCASKGGLDGLTRVMAKELAPKGIRVNGVHPTVTLTPMALKAWSDPEKAAPMRERIPLGRFAEPADVAEVILFLLSDEAAMVNGISMPVDGGYMIA</sequence>
<accession>A0A329Y3G5</accession>
<dbReference type="SUPFAM" id="SSF51735">
    <property type="entry name" value="NAD(P)-binding Rossmann-fold domains"/>
    <property type="match status" value="1"/>
</dbReference>
<evidence type="ECO:0000256" key="2">
    <source>
        <dbReference type="ARBA" id="ARBA00011881"/>
    </source>
</evidence>
<dbReference type="AlphaFoldDB" id="A0A329Y3G5"/>
<dbReference type="InterPro" id="IPR057326">
    <property type="entry name" value="KR_dom"/>
</dbReference>
<reference evidence="5 6" key="1">
    <citation type="submission" date="2018-06" db="EMBL/GenBank/DDBJ databases">
        <title>Whole Genome Sequence of an efficient microsymbiont, Rhizobium tropici.</title>
        <authorList>
            <person name="Srinivasan R."/>
            <person name="Singh H.V."/>
            <person name="Srivastava R."/>
            <person name="Kumari B."/>
            <person name="Radhakrishna A."/>
        </authorList>
    </citation>
    <scope>NUCLEOTIDE SEQUENCE [LARGE SCALE GENOMIC DNA]</scope>
    <source>
        <strain evidence="5 6">IGFRI Rhizo-19</strain>
    </source>
</reference>
<dbReference type="PROSITE" id="PS00061">
    <property type="entry name" value="ADH_SHORT"/>
    <property type="match status" value="1"/>
</dbReference>
<organism evidence="5 6">
    <name type="scientific">Rhizobium tropici</name>
    <dbReference type="NCBI Taxonomy" id="398"/>
    <lineage>
        <taxon>Bacteria</taxon>
        <taxon>Pseudomonadati</taxon>
        <taxon>Pseudomonadota</taxon>
        <taxon>Alphaproteobacteria</taxon>
        <taxon>Hyphomicrobiales</taxon>
        <taxon>Rhizobiaceae</taxon>
        <taxon>Rhizobium/Agrobacterium group</taxon>
        <taxon>Rhizobium</taxon>
    </lineage>
</organism>
<comment type="subunit">
    <text evidence="2">Homotetramer.</text>
</comment>
<feature type="domain" description="Ketoreductase" evidence="4">
    <location>
        <begin position="6"/>
        <end position="175"/>
    </location>
</feature>
<keyword evidence="3" id="KW-0521">NADP</keyword>
<dbReference type="FunFam" id="3.40.50.720:FF:000084">
    <property type="entry name" value="Short-chain dehydrogenase reductase"/>
    <property type="match status" value="1"/>
</dbReference>
<dbReference type="InterPro" id="IPR036291">
    <property type="entry name" value="NAD(P)-bd_dom_sf"/>
</dbReference>
<dbReference type="InterPro" id="IPR020904">
    <property type="entry name" value="Sc_DH/Rdtase_CS"/>
</dbReference>
<comment type="caution">
    <text evidence="5">The sequence shown here is derived from an EMBL/GenBank/DDBJ whole genome shotgun (WGS) entry which is preliminary data.</text>
</comment>
<dbReference type="GO" id="GO:0004090">
    <property type="term" value="F:carbonyl reductase (NADPH) activity"/>
    <property type="evidence" value="ECO:0007669"/>
    <property type="project" value="TreeGrafter"/>
</dbReference>